<protein>
    <submittedName>
        <fullName evidence="2">Uncharacterized protein</fullName>
    </submittedName>
</protein>
<evidence type="ECO:0000256" key="1">
    <source>
        <dbReference type="SAM" id="Coils"/>
    </source>
</evidence>
<feature type="coiled-coil region" evidence="1">
    <location>
        <begin position="34"/>
        <end position="75"/>
    </location>
</feature>
<comment type="caution">
    <text evidence="2">The sequence shown here is derived from an EMBL/GenBank/DDBJ whole genome shotgun (WGS) entry which is preliminary data.</text>
</comment>
<dbReference type="Proteomes" id="UP000179258">
    <property type="component" value="Unassembled WGS sequence"/>
</dbReference>
<sequence length="219" mass="24026">MQKVIAVIVVLALVFLVALSIARGITSGLDALAIRNGKSEVAALKTQLDSTKTELREKDNSNSRLLAELQKKDDEYFQLLMEFFGAEVELNSAKSKAEAMESLVREQYPASPDEESPWQRYMSFMAQMYAGNADGTWEYFSLQDKAGCSKENFRAFFVSYILGESEPSAPPNYVFIDQAVGTNGIIAAVGFLTDGGSLNIVSLLAENGEWHLASLELAC</sequence>
<gene>
    <name evidence="2" type="ORF">A3D59_04020</name>
</gene>
<dbReference type="EMBL" id="MHTX01000019">
    <property type="protein sequence ID" value="OHA68298.1"/>
    <property type="molecule type" value="Genomic_DNA"/>
</dbReference>
<organism evidence="2 3">
    <name type="scientific">Candidatus Wildermuthbacteria bacterium RIFCSPHIGHO2_02_FULL_47_17</name>
    <dbReference type="NCBI Taxonomy" id="1802452"/>
    <lineage>
        <taxon>Bacteria</taxon>
        <taxon>Candidatus Wildermuthiibacteriota</taxon>
    </lineage>
</organism>
<dbReference type="AlphaFoldDB" id="A0A1G2R6W1"/>
<evidence type="ECO:0000313" key="2">
    <source>
        <dbReference type="EMBL" id="OHA68298.1"/>
    </source>
</evidence>
<name>A0A1G2R6W1_9BACT</name>
<reference evidence="2 3" key="1">
    <citation type="journal article" date="2016" name="Nat. Commun.">
        <title>Thousands of microbial genomes shed light on interconnected biogeochemical processes in an aquifer system.</title>
        <authorList>
            <person name="Anantharaman K."/>
            <person name="Brown C.T."/>
            <person name="Hug L.A."/>
            <person name="Sharon I."/>
            <person name="Castelle C.J."/>
            <person name="Probst A.J."/>
            <person name="Thomas B.C."/>
            <person name="Singh A."/>
            <person name="Wilkins M.J."/>
            <person name="Karaoz U."/>
            <person name="Brodie E.L."/>
            <person name="Williams K.H."/>
            <person name="Hubbard S.S."/>
            <person name="Banfield J.F."/>
        </authorList>
    </citation>
    <scope>NUCLEOTIDE SEQUENCE [LARGE SCALE GENOMIC DNA]</scope>
</reference>
<evidence type="ECO:0000313" key="3">
    <source>
        <dbReference type="Proteomes" id="UP000179258"/>
    </source>
</evidence>
<keyword evidence="1" id="KW-0175">Coiled coil</keyword>
<accession>A0A1G2R6W1</accession>
<proteinExistence type="predicted"/>